<dbReference type="AlphaFoldDB" id="B3EI22"/>
<protein>
    <submittedName>
        <fullName evidence="1">Uncharacterized protein</fullName>
    </submittedName>
</protein>
<proteinExistence type="predicted"/>
<evidence type="ECO:0000313" key="2">
    <source>
        <dbReference type="Proteomes" id="UP000008841"/>
    </source>
</evidence>
<dbReference type="KEGG" id="cli:Clim_2410"/>
<dbReference type="EMBL" id="CP001097">
    <property type="protein sequence ID" value="ACD91431.1"/>
    <property type="molecule type" value="Genomic_DNA"/>
</dbReference>
<reference evidence="1 2" key="1">
    <citation type="submission" date="2008-05" db="EMBL/GenBank/DDBJ databases">
        <title>Complete sequence of Chlorobium limicola DSM 245.</title>
        <authorList>
            <consortium name="US DOE Joint Genome Institute"/>
            <person name="Lucas S."/>
            <person name="Copeland A."/>
            <person name="Lapidus A."/>
            <person name="Glavina del Rio T."/>
            <person name="Dalin E."/>
            <person name="Tice H."/>
            <person name="Bruce D."/>
            <person name="Goodwin L."/>
            <person name="Pitluck S."/>
            <person name="Schmutz J."/>
            <person name="Larimer F."/>
            <person name="Land M."/>
            <person name="Hauser L."/>
            <person name="Kyrpides N."/>
            <person name="Ovchinnikova G."/>
            <person name="Zhao F."/>
            <person name="Li T."/>
            <person name="Liu Z."/>
            <person name="Overmann J."/>
            <person name="Bryant D.A."/>
            <person name="Richardson P."/>
        </authorList>
    </citation>
    <scope>NUCLEOTIDE SEQUENCE [LARGE SCALE GENOMIC DNA]</scope>
    <source>
        <strain evidence="2">DSM 245 / NBRC 103803 / 6330</strain>
    </source>
</reference>
<organism evidence="1 2">
    <name type="scientific">Chlorobium limicola (strain DSM 245 / NBRC 103803 / 6330)</name>
    <dbReference type="NCBI Taxonomy" id="290315"/>
    <lineage>
        <taxon>Bacteria</taxon>
        <taxon>Pseudomonadati</taxon>
        <taxon>Chlorobiota</taxon>
        <taxon>Chlorobiia</taxon>
        <taxon>Chlorobiales</taxon>
        <taxon>Chlorobiaceae</taxon>
        <taxon>Chlorobium/Pelodictyon group</taxon>
        <taxon>Chlorobium</taxon>
    </lineage>
</organism>
<dbReference type="STRING" id="290315.Clim_2410"/>
<dbReference type="eggNOG" id="ENOG50335J6">
    <property type="taxonomic scope" value="Bacteria"/>
</dbReference>
<gene>
    <name evidence="1" type="ordered locus">Clim_2410</name>
</gene>
<dbReference type="Proteomes" id="UP000008841">
    <property type="component" value="Chromosome"/>
</dbReference>
<sequence>MSLRNRNTADFEKFMSNSISPASLHHLLGIAPETPLSIEAMCANLRCVLYPAISLTGRLKRFCSTLMEAMRSLGITAEPFSESTLCDGRFTPGTVILAPGMFTDKELAINRVSTLYNNIIVGIYDEPPPLTPEALPQERLDAIVGRLARDMVHILVYVTEQSWTICTMNGGVVTFNTPLPATEDVRRTLVPKLTAQVVPPRPEDLDLRPASIQVGNSEFRIAAEDFLGCSRIWASGNYLLTHTSTDGLEYRNDFYRKIVARYLDQRSGMSYGFFARQLPVAVKPALLCNNEYPEVEEGTISVKIGEKNMLVPVPDVRILTTRSGCKKHCLNSETDLVEIGLDQGVAYLKTPAGLPEGTIIRPSFDTLTILAHALGNAIIAGILKTLRPGSLFTEKLERKGATMTHWHGYPESTMLPAGYFVHGRDNPPVSCSTPQSAAYSLFGKIEALEQAILTGEEYLGDVHIEPNHGTNIVGILTLKETALLLNGIAVPNAGSAERLHRR</sequence>
<evidence type="ECO:0000313" key="1">
    <source>
        <dbReference type="EMBL" id="ACD91431.1"/>
    </source>
</evidence>
<accession>B3EI22</accession>
<dbReference type="HOGENOM" id="CLU_559846_0_0_10"/>
<name>B3EI22_CHLL2</name>
<dbReference type="RefSeq" id="WP_012467296.1">
    <property type="nucleotide sequence ID" value="NC_010803.1"/>
</dbReference>